<dbReference type="AlphaFoldDB" id="A0A1M5E091"/>
<evidence type="ECO:0000313" key="3">
    <source>
        <dbReference type="Proteomes" id="UP000183988"/>
    </source>
</evidence>
<dbReference type="PANTHER" id="PTHR34180:SF1">
    <property type="entry name" value="BETA-ALANYL-DOPAMINE_CARCININE HYDROLASE"/>
    <property type="match status" value="1"/>
</dbReference>
<evidence type="ECO:0000259" key="1">
    <source>
        <dbReference type="Pfam" id="PF03417"/>
    </source>
</evidence>
<dbReference type="PANTHER" id="PTHR34180">
    <property type="entry name" value="PEPTIDASE C45"/>
    <property type="match status" value="1"/>
</dbReference>
<dbReference type="Pfam" id="PF03417">
    <property type="entry name" value="AAT"/>
    <property type="match status" value="1"/>
</dbReference>
<dbReference type="Gene3D" id="3.60.60.10">
    <property type="entry name" value="Penicillin V Acylase, Chain A"/>
    <property type="match status" value="1"/>
</dbReference>
<dbReference type="RefSeq" id="WP_072888131.1">
    <property type="nucleotide sequence ID" value="NZ_FQVW01000003.1"/>
</dbReference>
<dbReference type="SUPFAM" id="SSF56235">
    <property type="entry name" value="N-terminal nucleophile aminohydrolases (Ntn hydrolases)"/>
    <property type="match status" value="1"/>
</dbReference>
<dbReference type="InterPro" id="IPR005079">
    <property type="entry name" value="Peptidase_C45_hydrolase"/>
</dbReference>
<dbReference type="STRING" id="930117.SAMN05216225_100378"/>
<organism evidence="2 3">
    <name type="scientific">Ornithinibacillus halophilus</name>
    <dbReference type="NCBI Taxonomy" id="930117"/>
    <lineage>
        <taxon>Bacteria</taxon>
        <taxon>Bacillati</taxon>
        <taxon>Bacillota</taxon>
        <taxon>Bacilli</taxon>
        <taxon>Bacillales</taxon>
        <taxon>Bacillaceae</taxon>
        <taxon>Ornithinibacillus</taxon>
    </lineage>
</organism>
<protein>
    <submittedName>
        <fullName evidence="2">Predicted choloylglycine hydrolase</fullName>
    </submittedName>
</protein>
<sequence>MKQVYSDVLQFRGNHYNFGYWQGELLKDSPILPNREKQWAPKRERHFRIDERVVKKTILQFAPGVWEEIEGLADSLKWNMRDAIREFGGYYLEYGRSGCSVLTSKDYMVRNYDNHPLSYEGRYLAYQPTDRGYAIIGPSMQITGRIDGMNEKGLAVGYNFVNRKGSGDGFICNMIGRLLLEVCSNVEEAVDLLKEIPHRHTFSYIVLDQTGKSSVVEASPRKIEVHQSNACTNHFEKLTDENRYRVEESINRQEVIKQKSLDLHDPYEAFQLMNDVEQGVFSNKYGAWAGTLHTAIYLPKQMKVGFSLGGNQPPYMMDFQRWLDGYKLAATRIKGSLDNESPFINMVLLDKVDIVL</sequence>
<dbReference type="EMBL" id="FQVW01000003">
    <property type="protein sequence ID" value="SHF72678.1"/>
    <property type="molecule type" value="Genomic_DNA"/>
</dbReference>
<proteinExistence type="predicted"/>
<dbReference type="CDD" id="cd01935">
    <property type="entry name" value="Ntn_CGH_like"/>
    <property type="match status" value="1"/>
</dbReference>
<dbReference type="InterPro" id="IPR047801">
    <property type="entry name" value="Peptidase_C45"/>
</dbReference>
<dbReference type="NCBIfam" id="NF040521">
    <property type="entry name" value="C45_proenzyme"/>
    <property type="match status" value="1"/>
</dbReference>
<feature type="domain" description="Peptidase C45 hydrolase" evidence="1">
    <location>
        <begin position="105"/>
        <end position="311"/>
    </location>
</feature>
<dbReference type="Proteomes" id="UP000183988">
    <property type="component" value="Unassembled WGS sequence"/>
</dbReference>
<evidence type="ECO:0000313" key="2">
    <source>
        <dbReference type="EMBL" id="SHF72678.1"/>
    </source>
</evidence>
<name>A0A1M5E091_9BACI</name>
<gene>
    <name evidence="2" type="ORF">SAMN05216225_100378</name>
</gene>
<dbReference type="InterPro" id="IPR047794">
    <property type="entry name" value="C45_proenzyme-like"/>
</dbReference>
<dbReference type="InterPro" id="IPR029055">
    <property type="entry name" value="Ntn_hydrolases_N"/>
</dbReference>
<keyword evidence="2" id="KW-0378">Hydrolase</keyword>
<reference evidence="2 3" key="1">
    <citation type="submission" date="2016-11" db="EMBL/GenBank/DDBJ databases">
        <authorList>
            <person name="Jaros S."/>
            <person name="Januszkiewicz K."/>
            <person name="Wedrychowicz H."/>
        </authorList>
    </citation>
    <scope>NUCLEOTIDE SEQUENCE [LARGE SCALE GENOMIC DNA]</scope>
    <source>
        <strain evidence="2 3">IBRC-M 10683</strain>
    </source>
</reference>
<dbReference type="OrthoDB" id="8617387at2"/>
<keyword evidence="3" id="KW-1185">Reference proteome</keyword>
<dbReference type="GO" id="GO:0016787">
    <property type="term" value="F:hydrolase activity"/>
    <property type="evidence" value="ECO:0007669"/>
    <property type="project" value="UniProtKB-KW"/>
</dbReference>
<accession>A0A1M5E091</accession>